<dbReference type="GO" id="GO:0071973">
    <property type="term" value="P:bacterial-type flagellum-dependent cell motility"/>
    <property type="evidence" value="ECO:0007669"/>
    <property type="project" value="TreeGrafter"/>
</dbReference>
<evidence type="ECO:0000256" key="3">
    <source>
        <dbReference type="ARBA" id="ARBA00022490"/>
    </source>
</evidence>
<evidence type="ECO:0000256" key="2">
    <source>
        <dbReference type="ARBA" id="ARBA00008787"/>
    </source>
</evidence>
<comment type="caution">
    <text evidence="6">The sequence shown here is derived from an EMBL/GenBank/DDBJ whole genome shotgun (WGS) entry which is preliminary data.</text>
</comment>
<dbReference type="PANTHER" id="PTHR34773">
    <property type="entry name" value="FLAGELLAR SECRETION CHAPERONE FLIS"/>
    <property type="match status" value="1"/>
</dbReference>
<evidence type="ECO:0000256" key="1">
    <source>
        <dbReference type="ARBA" id="ARBA00004514"/>
    </source>
</evidence>
<reference evidence="6 7" key="1">
    <citation type="journal article" date="2018" name="Microbiome">
        <title>Fine metagenomic profile of the Mediterranean stratified and mixed water columns revealed by assembly and recruitment.</title>
        <authorList>
            <person name="Haro-Moreno J.M."/>
            <person name="Lopez-Perez M."/>
            <person name="De La Torre J.R."/>
            <person name="Picazo A."/>
            <person name="Camacho A."/>
            <person name="Rodriguez-Valera F."/>
        </authorList>
    </citation>
    <scope>NUCLEOTIDE SEQUENCE [LARGE SCALE GENOMIC DNA]</scope>
    <source>
        <strain evidence="6">MED-G50</strain>
    </source>
</reference>
<sequence length="132" mass="15208">MNLKKASQTYQKIEEQSFVEPEDTHTIVLTMLKELIRSIDLFEANIDLKEGDQQIKSKHFSRALTIIYALQSSLDFEKGGEIARGLFQLYEYCRQQLLKDMKNGKIEKTNNAKLSLIEITEAWEEIGQTHAG</sequence>
<keyword evidence="5" id="KW-0143">Chaperone</keyword>
<evidence type="ECO:0000256" key="4">
    <source>
        <dbReference type="ARBA" id="ARBA00022795"/>
    </source>
</evidence>
<dbReference type="InterPro" id="IPR036584">
    <property type="entry name" value="FliS_sf"/>
</dbReference>
<gene>
    <name evidence="6" type="ORF">DBW64_01115</name>
</gene>
<organism evidence="6 7">
    <name type="scientific">PS1 clade bacterium</name>
    <dbReference type="NCBI Taxonomy" id="2175152"/>
    <lineage>
        <taxon>Bacteria</taxon>
        <taxon>Pseudomonadati</taxon>
        <taxon>Pseudomonadota</taxon>
        <taxon>Alphaproteobacteria</taxon>
        <taxon>PS1 clade</taxon>
    </lineage>
</organism>
<keyword evidence="6" id="KW-0282">Flagellum</keyword>
<dbReference type="PANTHER" id="PTHR34773:SF1">
    <property type="entry name" value="FLAGELLAR SECRETION CHAPERONE FLIS"/>
    <property type="match status" value="1"/>
</dbReference>
<dbReference type="CDD" id="cd16098">
    <property type="entry name" value="FliS"/>
    <property type="match status" value="1"/>
</dbReference>
<evidence type="ECO:0000256" key="5">
    <source>
        <dbReference type="ARBA" id="ARBA00023186"/>
    </source>
</evidence>
<dbReference type="Pfam" id="PF02561">
    <property type="entry name" value="FliS"/>
    <property type="match status" value="1"/>
</dbReference>
<name>A0A368EKN1_9PROT</name>
<dbReference type="Proteomes" id="UP000252289">
    <property type="component" value="Unassembled WGS sequence"/>
</dbReference>
<keyword evidence="4" id="KW-1005">Bacterial flagellum biogenesis</keyword>
<protein>
    <submittedName>
        <fullName evidence="6">Flagellar protein FliS</fullName>
    </submittedName>
</protein>
<dbReference type="GO" id="GO:0005829">
    <property type="term" value="C:cytosol"/>
    <property type="evidence" value="ECO:0007669"/>
    <property type="project" value="UniProtKB-SubCell"/>
</dbReference>
<keyword evidence="6" id="KW-0966">Cell projection</keyword>
<dbReference type="EMBL" id="QOQK01000003">
    <property type="protein sequence ID" value="RCL85253.1"/>
    <property type="molecule type" value="Genomic_DNA"/>
</dbReference>
<dbReference type="GO" id="GO:0044780">
    <property type="term" value="P:bacterial-type flagellum assembly"/>
    <property type="evidence" value="ECO:0007669"/>
    <property type="project" value="InterPro"/>
</dbReference>
<accession>A0A368EKN1</accession>
<dbReference type="SUPFAM" id="SSF101116">
    <property type="entry name" value="Flagellar export chaperone FliS"/>
    <property type="match status" value="1"/>
</dbReference>
<keyword evidence="6" id="KW-0969">Cilium</keyword>
<comment type="similarity">
    <text evidence="2">Belongs to the FliS family.</text>
</comment>
<proteinExistence type="inferred from homology"/>
<evidence type="ECO:0000313" key="6">
    <source>
        <dbReference type="EMBL" id="RCL85253.1"/>
    </source>
</evidence>
<dbReference type="InterPro" id="IPR003713">
    <property type="entry name" value="FliS"/>
</dbReference>
<dbReference type="AlphaFoldDB" id="A0A368EKN1"/>
<comment type="subcellular location">
    <subcellularLocation>
        <location evidence="1">Cytoplasm</location>
        <location evidence="1">Cytosol</location>
    </subcellularLocation>
</comment>
<keyword evidence="3" id="KW-0963">Cytoplasm</keyword>
<dbReference type="Gene3D" id="1.20.120.340">
    <property type="entry name" value="Flagellar protein FliS"/>
    <property type="match status" value="1"/>
</dbReference>
<evidence type="ECO:0000313" key="7">
    <source>
        <dbReference type="Proteomes" id="UP000252289"/>
    </source>
</evidence>